<dbReference type="Gene3D" id="2.160.20.10">
    <property type="entry name" value="Single-stranded right-handed beta-helix, Pectin lyase-like"/>
    <property type="match status" value="1"/>
</dbReference>
<accession>A0ABU3T4V5</accession>
<evidence type="ECO:0000313" key="3">
    <source>
        <dbReference type="Proteomes" id="UP001263371"/>
    </source>
</evidence>
<keyword evidence="2" id="KW-0378">Hydrolase</keyword>
<dbReference type="Proteomes" id="UP001263371">
    <property type="component" value="Unassembled WGS sequence"/>
</dbReference>
<dbReference type="InterPro" id="IPR012334">
    <property type="entry name" value="Pectin_lyas_fold"/>
</dbReference>
<evidence type="ECO:0000313" key="2">
    <source>
        <dbReference type="EMBL" id="MDU0366389.1"/>
    </source>
</evidence>
<dbReference type="PROSITE" id="PS51318">
    <property type="entry name" value="TAT"/>
    <property type="match status" value="1"/>
</dbReference>
<dbReference type="InterPro" id="IPR011050">
    <property type="entry name" value="Pectin_lyase_fold/virulence"/>
</dbReference>
<sequence length="527" mass="54465">MNEPVSPSRRDLILMTGVAAAGAVAATRGSWAPEEQPPAQAYAAINVRDHGAIGDGAADDSTAVRRALRSAQASGQPATLYFPQGTYSVRAGTLVVPAGHPMTIRGDGAHASQISLREEAQNSDALVALNATFAAIENLQIDGGGTTGDNDLLVLNAGYNRVSNCNISRSPATGIAVGRHGRSLAHVLENIIVRDCGAYGIRVHGTAKASDTGSTDGLWSNVDVGRSGLSGIFLESSSQNMSNVHVWQSGVRGGDNGDQHGFRVASRTHIFAGCQAEKNLGDGFHFDSGGGEGSVVSGCRVWENGGSGLVGEGTGHLTLIGSTFTRNGRINVGDAAADDAVSAAAIRNEGGDAWTITGCSAWDDSRELSAVWVPEDSTTPEIPRRGAGMSQTFAYVETGSQGRSSITGAIFRAEEHLSGQSIKTESALLRVSGSDLGEDDAPSIRAATTVALPPWGDVIRVTGSQTVTKVGPSRPGRVVTLIFDDASSGGIVGSSNVRMRGDFVPDKGSSVTLVCVGENWQELARSV</sequence>
<organism evidence="2 3">
    <name type="scientific">Microbacterium galbum</name>
    <dbReference type="NCBI Taxonomy" id="3075994"/>
    <lineage>
        <taxon>Bacteria</taxon>
        <taxon>Bacillati</taxon>
        <taxon>Actinomycetota</taxon>
        <taxon>Actinomycetes</taxon>
        <taxon>Micrococcales</taxon>
        <taxon>Microbacteriaceae</taxon>
        <taxon>Microbacterium</taxon>
    </lineage>
</organism>
<dbReference type="Pfam" id="PF12708">
    <property type="entry name" value="Pect-lyase_RHGA_epim"/>
    <property type="match status" value="1"/>
</dbReference>
<feature type="domain" description="Rhamnogalacturonase A/B/Epimerase-like pectate lyase" evidence="1">
    <location>
        <begin position="45"/>
        <end position="204"/>
    </location>
</feature>
<dbReference type="EMBL" id="JAWDIS010000001">
    <property type="protein sequence ID" value="MDU0366389.1"/>
    <property type="molecule type" value="Genomic_DNA"/>
</dbReference>
<keyword evidence="3" id="KW-1185">Reference proteome</keyword>
<dbReference type="InterPro" id="IPR024535">
    <property type="entry name" value="RHGA/B-epi-like_pectate_lyase"/>
</dbReference>
<dbReference type="RefSeq" id="WP_315994590.1">
    <property type="nucleotide sequence ID" value="NZ_JAWDIS010000001.1"/>
</dbReference>
<gene>
    <name evidence="2" type="ORF">RWH45_04115</name>
</gene>
<evidence type="ECO:0000259" key="1">
    <source>
        <dbReference type="Pfam" id="PF12708"/>
    </source>
</evidence>
<dbReference type="SMART" id="SM00710">
    <property type="entry name" value="PbH1"/>
    <property type="match status" value="5"/>
</dbReference>
<protein>
    <submittedName>
        <fullName evidence="2">Glycosyl hydrolase family 28-related protein</fullName>
    </submittedName>
</protein>
<dbReference type="InterPro" id="IPR006311">
    <property type="entry name" value="TAT_signal"/>
</dbReference>
<dbReference type="SUPFAM" id="SSF51126">
    <property type="entry name" value="Pectin lyase-like"/>
    <property type="match status" value="1"/>
</dbReference>
<dbReference type="InterPro" id="IPR006626">
    <property type="entry name" value="PbH1"/>
</dbReference>
<proteinExistence type="predicted"/>
<reference evidence="2 3" key="1">
    <citation type="submission" date="2023-09" db="EMBL/GenBank/DDBJ databases">
        <title>Microbacterium fusihabitans sp. nov., Microbacterium phycihabitans sp. nov., and Microbacterium cervinum sp. nov., isolated from dried seaweeds of beach.</title>
        <authorList>
            <person name="Lee S.D."/>
        </authorList>
    </citation>
    <scope>NUCLEOTIDE SEQUENCE [LARGE SCALE GENOMIC DNA]</scope>
    <source>
        <strain evidence="2 3">KSW4-17</strain>
    </source>
</reference>
<dbReference type="GO" id="GO:0016787">
    <property type="term" value="F:hydrolase activity"/>
    <property type="evidence" value="ECO:0007669"/>
    <property type="project" value="UniProtKB-KW"/>
</dbReference>
<comment type="caution">
    <text evidence="2">The sequence shown here is derived from an EMBL/GenBank/DDBJ whole genome shotgun (WGS) entry which is preliminary data.</text>
</comment>
<name>A0ABU3T4V5_9MICO</name>